<evidence type="ECO:0000256" key="1">
    <source>
        <dbReference type="SAM" id="Coils"/>
    </source>
</evidence>
<dbReference type="Proteomes" id="UP000321026">
    <property type="component" value="Unassembled WGS sequence"/>
</dbReference>
<name>A0A5C7J9L2_9BACT</name>
<evidence type="ECO:0000313" key="2">
    <source>
        <dbReference type="EMBL" id="TXG78291.1"/>
    </source>
</evidence>
<comment type="caution">
    <text evidence="2">The sequence shown here is derived from an EMBL/GenBank/DDBJ whole genome shotgun (WGS) entry which is preliminary data.</text>
</comment>
<sequence length="60" mass="7042">MSNLINLQTRLAQKSRELVAARNDGDEELVERLEDEIFDLEDEIEELQNEEYGDGSEKDW</sequence>
<gene>
    <name evidence="2" type="ORF">E6Q11_01455</name>
</gene>
<dbReference type="AlphaFoldDB" id="A0A5C7J9L2"/>
<evidence type="ECO:0000313" key="3">
    <source>
        <dbReference type="Proteomes" id="UP000321026"/>
    </source>
</evidence>
<accession>A0A5C7J9L2</accession>
<proteinExistence type="predicted"/>
<feature type="coiled-coil region" evidence="1">
    <location>
        <begin position="4"/>
        <end position="50"/>
    </location>
</feature>
<dbReference type="EMBL" id="SSDS01000022">
    <property type="protein sequence ID" value="TXG78291.1"/>
    <property type="molecule type" value="Genomic_DNA"/>
</dbReference>
<reference evidence="2 3" key="1">
    <citation type="submission" date="2018-09" db="EMBL/GenBank/DDBJ databases">
        <title>Metagenome Assembled Genomes from an Advanced Water Purification Facility.</title>
        <authorList>
            <person name="Stamps B.W."/>
            <person name="Spear J.R."/>
        </authorList>
    </citation>
    <scope>NUCLEOTIDE SEQUENCE [LARGE SCALE GENOMIC DNA]</scope>
    <source>
        <strain evidence="2">Bin_63_2</strain>
    </source>
</reference>
<organism evidence="2 3">
    <name type="scientific">Candidatus Dojkabacteria bacterium</name>
    <dbReference type="NCBI Taxonomy" id="2099670"/>
    <lineage>
        <taxon>Bacteria</taxon>
        <taxon>Candidatus Dojkabacteria</taxon>
    </lineage>
</organism>
<protein>
    <submittedName>
        <fullName evidence="2">Uncharacterized protein</fullName>
    </submittedName>
</protein>
<keyword evidence="1" id="KW-0175">Coiled coil</keyword>